<name>A0A8S1XCC7_9CILI</name>
<evidence type="ECO:0000313" key="1">
    <source>
        <dbReference type="EMBL" id="CAD8198817.1"/>
    </source>
</evidence>
<evidence type="ECO:0000313" key="2">
    <source>
        <dbReference type="Proteomes" id="UP000689195"/>
    </source>
</evidence>
<gene>
    <name evidence="1" type="ORF">PPENT_87.1.T1200016</name>
</gene>
<reference evidence="1" key="1">
    <citation type="submission" date="2021-01" db="EMBL/GenBank/DDBJ databases">
        <authorList>
            <consortium name="Genoscope - CEA"/>
            <person name="William W."/>
        </authorList>
    </citation>
    <scope>NUCLEOTIDE SEQUENCE</scope>
</reference>
<dbReference type="Proteomes" id="UP000689195">
    <property type="component" value="Unassembled WGS sequence"/>
</dbReference>
<protein>
    <submittedName>
        <fullName evidence="1">Uncharacterized protein</fullName>
    </submittedName>
</protein>
<accession>A0A8S1XCC7</accession>
<proteinExistence type="predicted"/>
<dbReference type="OrthoDB" id="309516at2759"/>
<sequence length="122" mass="14574">MIQSKMIEKEEDLFCSQQHRLPVLMIACDNKLKKNERLMCQLCMENLEQKPEVIAFKKTLESIERNQMQKKEFIENLLITNIKDIQQLQNVLHQLKFDVVQKLDYLIGNADEWIKQIKLWGV</sequence>
<comment type="caution">
    <text evidence="1">The sequence shown here is derived from an EMBL/GenBank/DDBJ whole genome shotgun (WGS) entry which is preliminary data.</text>
</comment>
<dbReference type="AlphaFoldDB" id="A0A8S1XCC7"/>
<dbReference type="EMBL" id="CAJJDO010000120">
    <property type="protein sequence ID" value="CAD8198817.1"/>
    <property type="molecule type" value="Genomic_DNA"/>
</dbReference>
<keyword evidence="2" id="KW-1185">Reference proteome</keyword>
<organism evidence="1 2">
    <name type="scientific">Paramecium pentaurelia</name>
    <dbReference type="NCBI Taxonomy" id="43138"/>
    <lineage>
        <taxon>Eukaryota</taxon>
        <taxon>Sar</taxon>
        <taxon>Alveolata</taxon>
        <taxon>Ciliophora</taxon>
        <taxon>Intramacronucleata</taxon>
        <taxon>Oligohymenophorea</taxon>
        <taxon>Peniculida</taxon>
        <taxon>Parameciidae</taxon>
        <taxon>Paramecium</taxon>
    </lineage>
</organism>